<protein>
    <recommendedName>
        <fullName evidence="8">GTP cyclohydrolase 1</fullName>
        <ecNumber evidence="8">3.5.4.16</ecNumber>
    </recommendedName>
    <alternativeName>
        <fullName evidence="8">GTP cyclohydrolase I</fullName>
        <shortName evidence="8">GTP-CH-I</shortName>
    </alternativeName>
</protein>
<evidence type="ECO:0000256" key="4">
    <source>
        <dbReference type="ARBA" id="ARBA00011857"/>
    </source>
</evidence>
<proteinExistence type="inferred from homology"/>
<dbReference type="UniPathway" id="UPA00848">
    <property type="reaction ID" value="UER00151"/>
</dbReference>
<keyword evidence="13" id="KW-1185">Reference proteome</keyword>
<keyword evidence="8" id="KW-0862">Zinc</keyword>
<evidence type="ECO:0000256" key="7">
    <source>
        <dbReference type="ARBA" id="ARBA00023134"/>
    </source>
</evidence>
<dbReference type="AlphaFoldDB" id="A0A512JC68"/>
<name>A0A512JC68_9HYPH</name>
<dbReference type="InterPro" id="IPR020602">
    <property type="entry name" value="GTP_CycHdrlase_I_dom"/>
</dbReference>
<comment type="subunit">
    <text evidence="8">Homopolymer.</text>
</comment>
<evidence type="ECO:0000313" key="12">
    <source>
        <dbReference type="Proteomes" id="UP000321960"/>
    </source>
</evidence>
<accession>A0A512JC68</accession>
<dbReference type="Gene3D" id="1.10.286.10">
    <property type="match status" value="1"/>
</dbReference>
<dbReference type="InterPro" id="IPR001474">
    <property type="entry name" value="GTP_CycHdrlase_I"/>
</dbReference>
<dbReference type="FunFam" id="1.10.286.10:FF:000001">
    <property type="entry name" value="GTP cyclohydrolase 1"/>
    <property type="match status" value="1"/>
</dbReference>
<dbReference type="GO" id="GO:0046654">
    <property type="term" value="P:tetrahydrofolate biosynthetic process"/>
    <property type="evidence" value="ECO:0007669"/>
    <property type="project" value="UniProtKB-UniRule"/>
</dbReference>
<dbReference type="NCBIfam" id="NF006826">
    <property type="entry name" value="PRK09347.1-3"/>
    <property type="match status" value="1"/>
</dbReference>
<keyword evidence="8" id="KW-0479">Metal-binding</keyword>
<reference evidence="13" key="2">
    <citation type="journal article" date="2019" name="Int. J. Syst. Evol. Microbiol.">
        <title>The Global Catalogue of Microorganisms (GCM) 10K type strain sequencing project: providing services to taxonomists for standard genome sequencing and annotation.</title>
        <authorList>
            <consortium name="The Broad Institute Genomics Platform"/>
            <consortium name="The Broad Institute Genome Sequencing Center for Infectious Disease"/>
            <person name="Wu L."/>
            <person name="Ma J."/>
        </authorList>
    </citation>
    <scope>NUCLEOTIDE SEQUENCE [LARGE SCALE GENOMIC DNA]</scope>
    <source>
        <strain evidence="13">NBRC 107715</strain>
    </source>
</reference>
<dbReference type="Proteomes" id="UP001156856">
    <property type="component" value="Unassembled WGS sequence"/>
</dbReference>
<dbReference type="EC" id="3.5.4.16" evidence="8"/>
<dbReference type="GO" id="GO:0003934">
    <property type="term" value="F:GTP cyclohydrolase I activity"/>
    <property type="evidence" value="ECO:0007669"/>
    <property type="project" value="UniProtKB-UniRule"/>
</dbReference>
<dbReference type="NCBIfam" id="NF006825">
    <property type="entry name" value="PRK09347.1-2"/>
    <property type="match status" value="1"/>
</dbReference>
<evidence type="ECO:0000256" key="2">
    <source>
        <dbReference type="ARBA" id="ARBA00005080"/>
    </source>
</evidence>
<evidence type="ECO:0000256" key="1">
    <source>
        <dbReference type="ARBA" id="ARBA00001052"/>
    </source>
</evidence>
<dbReference type="HAMAP" id="MF_00223">
    <property type="entry name" value="FolE"/>
    <property type="match status" value="1"/>
</dbReference>
<evidence type="ECO:0000256" key="8">
    <source>
        <dbReference type="HAMAP-Rule" id="MF_00223"/>
    </source>
</evidence>
<dbReference type="NCBIfam" id="TIGR00063">
    <property type="entry name" value="folE"/>
    <property type="match status" value="1"/>
</dbReference>
<dbReference type="PANTHER" id="PTHR11109:SF7">
    <property type="entry name" value="GTP CYCLOHYDROLASE 1"/>
    <property type="match status" value="1"/>
</dbReference>
<comment type="subunit">
    <text evidence="4">Toroid-shaped homodecamer, composed of two pentamers of five dimers.</text>
</comment>
<organism evidence="10 12">
    <name type="scientific">Methylobacterium oxalidis</name>
    <dbReference type="NCBI Taxonomy" id="944322"/>
    <lineage>
        <taxon>Bacteria</taxon>
        <taxon>Pseudomonadati</taxon>
        <taxon>Pseudomonadota</taxon>
        <taxon>Alphaproteobacteria</taxon>
        <taxon>Hyphomicrobiales</taxon>
        <taxon>Methylobacteriaceae</taxon>
        <taxon>Methylobacterium</taxon>
    </lineage>
</organism>
<feature type="binding site" evidence="8">
    <location>
        <position position="171"/>
    </location>
    <ligand>
        <name>Zn(2+)</name>
        <dbReference type="ChEBI" id="CHEBI:29105"/>
    </ligand>
</feature>
<feature type="binding site" evidence="8">
    <location>
        <position position="239"/>
    </location>
    <ligand>
        <name>Zn(2+)</name>
        <dbReference type="ChEBI" id="CHEBI:29105"/>
    </ligand>
</feature>
<dbReference type="SUPFAM" id="SSF55620">
    <property type="entry name" value="Tetrahydrobiopterin biosynthesis enzymes-like"/>
    <property type="match status" value="1"/>
</dbReference>
<dbReference type="PANTHER" id="PTHR11109">
    <property type="entry name" value="GTP CYCLOHYDROLASE I"/>
    <property type="match status" value="1"/>
</dbReference>
<evidence type="ECO:0000256" key="3">
    <source>
        <dbReference type="ARBA" id="ARBA00008085"/>
    </source>
</evidence>
<evidence type="ECO:0000256" key="6">
    <source>
        <dbReference type="ARBA" id="ARBA00022801"/>
    </source>
</evidence>
<dbReference type="EMBL" id="BSPK01000033">
    <property type="protein sequence ID" value="GLS63957.1"/>
    <property type="molecule type" value="Genomic_DNA"/>
</dbReference>
<comment type="similarity">
    <text evidence="3 8">Belongs to the GTP cyclohydrolase I family.</text>
</comment>
<evidence type="ECO:0000259" key="9">
    <source>
        <dbReference type="Pfam" id="PF01227"/>
    </source>
</evidence>
<sequence length="279" mass="30578">MIPGPGRFDAMYAKPDSTPMTARVARAGDAMDAALKSLSYPTADGSLPVTVRDLNGMRNDNAPALTPVRPVEVAPQPPSAQRVPNEIALGRPSREEAEAAVRTLLRWAGDDPTREGLVDTPARVVKAYDQLFGGYRQDADALLERVFEEVEGYSDVVLVRDIPFYSHCEHHMVPFMGLAHIAYYPTKGVVGLSKLARVVDTFARRLQTQETMTAQIADVIESILKPRGVAVMVEAEHLCMAMRGVQKAGVSTITTQFKGVFKTDPNEQVRFLTLVRNKG</sequence>
<dbReference type="Gene3D" id="3.30.1130.10">
    <property type="match status" value="1"/>
</dbReference>
<keyword evidence="8" id="KW-0547">Nucleotide-binding</keyword>
<dbReference type="GO" id="GO:0006729">
    <property type="term" value="P:tetrahydrobiopterin biosynthetic process"/>
    <property type="evidence" value="ECO:0007669"/>
    <property type="project" value="TreeGrafter"/>
</dbReference>
<comment type="pathway">
    <text evidence="2 8">Cofactor biosynthesis; 7,8-dihydroneopterin triphosphate biosynthesis; 7,8-dihydroneopterin triphosphate from GTP: step 1/1.</text>
</comment>
<dbReference type="Proteomes" id="UP000321960">
    <property type="component" value="Unassembled WGS sequence"/>
</dbReference>
<reference evidence="11" key="1">
    <citation type="journal article" date="2014" name="Int. J. Syst. Evol. Microbiol.">
        <title>Complete genome of a new Firmicutes species belonging to the dominant human colonic microbiota ('Ruminococcus bicirculans') reveals two chromosomes and a selective capacity to utilize plant glucans.</title>
        <authorList>
            <consortium name="NISC Comparative Sequencing Program"/>
            <person name="Wegmann U."/>
            <person name="Louis P."/>
            <person name="Goesmann A."/>
            <person name="Henrissat B."/>
            <person name="Duncan S.H."/>
            <person name="Flint H.J."/>
        </authorList>
    </citation>
    <scope>NUCLEOTIDE SEQUENCE</scope>
    <source>
        <strain evidence="11">NBRC 107715</strain>
    </source>
</reference>
<keyword evidence="7 8" id="KW-0342">GTP-binding</keyword>
<dbReference type="Pfam" id="PF01227">
    <property type="entry name" value="GTP_cyclohydroI"/>
    <property type="match status" value="1"/>
</dbReference>
<keyword evidence="5 8" id="KW-0554">One-carbon metabolism</keyword>
<evidence type="ECO:0000256" key="5">
    <source>
        <dbReference type="ARBA" id="ARBA00022563"/>
    </source>
</evidence>
<dbReference type="GO" id="GO:0005737">
    <property type="term" value="C:cytoplasm"/>
    <property type="evidence" value="ECO:0007669"/>
    <property type="project" value="TreeGrafter"/>
</dbReference>
<dbReference type="InterPro" id="IPR043134">
    <property type="entry name" value="GTP-CH-I_N"/>
</dbReference>
<dbReference type="GO" id="GO:0008270">
    <property type="term" value="F:zinc ion binding"/>
    <property type="evidence" value="ECO:0007669"/>
    <property type="project" value="UniProtKB-UniRule"/>
</dbReference>
<comment type="catalytic activity">
    <reaction evidence="1 8">
        <text>GTP + H2O = 7,8-dihydroneopterin 3'-triphosphate + formate + H(+)</text>
        <dbReference type="Rhea" id="RHEA:17473"/>
        <dbReference type="ChEBI" id="CHEBI:15377"/>
        <dbReference type="ChEBI" id="CHEBI:15378"/>
        <dbReference type="ChEBI" id="CHEBI:15740"/>
        <dbReference type="ChEBI" id="CHEBI:37565"/>
        <dbReference type="ChEBI" id="CHEBI:58462"/>
        <dbReference type="EC" id="3.5.4.16"/>
    </reaction>
</comment>
<evidence type="ECO:0000313" key="13">
    <source>
        <dbReference type="Proteomes" id="UP001156856"/>
    </source>
</evidence>
<dbReference type="EMBL" id="BJZU01000161">
    <property type="protein sequence ID" value="GEP07550.1"/>
    <property type="molecule type" value="Genomic_DNA"/>
</dbReference>
<feature type="binding site" evidence="8">
    <location>
        <position position="168"/>
    </location>
    <ligand>
        <name>Zn(2+)</name>
        <dbReference type="ChEBI" id="CHEBI:29105"/>
    </ligand>
</feature>
<feature type="domain" description="GTP cyclohydrolase I" evidence="9">
    <location>
        <begin position="98"/>
        <end position="275"/>
    </location>
</feature>
<reference evidence="10 12" key="3">
    <citation type="submission" date="2019-07" db="EMBL/GenBank/DDBJ databases">
        <title>Whole genome shotgun sequence of Methylobacterium oxalidis NBRC 107715.</title>
        <authorList>
            <person name="Hosoyama A."/>
            <person name="Uohara A."/>
            <person name="Ohji S."/>
            <person name="Ichikawa N."/>
        </authorList>
    </citation>
    <scope>NUCLEOTIDE SEQUENCE [LARGE SCALE GENOMIC DNA]</scope>
    <source>
        <strain evidence="10 12">NBRC 107715</strain>
    </source>
</reference>
<evidence type="ECO:0000313" key="10">
    <source>
        <dbReference type="EMBL" id="GEP07550.1"/>
    </source>
</evidence>
<comment type="caution">
    <text evidence="10">The sequence shown here is derived from an EMBL/GenBank/DDBJ whole genome shotgun (WGS) entry which is preliminary data.</text>
</comment>
<keyword evidence="6 8" id="KW-0378">Hydrolase</keyword>
<dbReference type="GO" id="GO:0006730">
    <property type="term" value="P:one-carbon metabolic process"/>
    <property type="evidence" value="ECO:0007669"/>
    <property type="project" value="UniProtKB-UniRule"/>
</dbReference>
<dbReference type="InterPro" id="IPR018234">
    <property type="entry name" value="GTP_CycHdrlase_I_CS"/>
</dbReference>
<dbReference type="InterPro" id="IPR043133">
    <property type="entry name" value="GTP-CH-I_C/QueF"/>
</dbReference>
<dbReference type="FunFam" id="3.30.1130.10:FF:000001">
    <property type="entry name" value="GTP cyclohydrolase 1"/>
    <property type="match status" value="1"/>
</dbReference>
<reference evidence="11" key="4">
    <citation type="submission" date="2023-01" db="EMBL/GenBank/DDBJ databases">
        <title>Draft genome sequence of Methylobacterium oxalidis strain NBRC 107715.</title>
        <authorList>
            <person name="Sun Q."/>
            <person name="Mori K."/>
        </authorList>
    </citation>
    <scope>NUCLEOTIDE SEQUENCE</scope>
    <source>
        <strain evidence="11">NBRC 107715</strain>
    </source>
</reference>
<dbReference type="GO" id="GO:0005525">
    <property type="term" value="F:GTP binding"/>
    <property type="evidence" value="ECO:0007669"/>
    <property type="project" value="UniProtKB-KW"/>
</dbReference>
<evidence type="ECO:0000313" key="11">
    <source>
        <dbReference type="EMBL" id="GLS63957.1"/>
    </source>
</evidence>
<gene>
    <name evidence="8" type="primary">folE</name>
    <name evidence="11" type="ORF">GCM10007888_23380</name>
    <name evidence="10" type="ORF">MOX02_55880</name>
</gene>
<dbReference type="PROSITE" id="PS00859">
    <property type="entry name" value="GTP_CYCLOHYDROL_1_1"/>
    <property type="match status" value="1"/>
</dbReference>